<dbReference type="InterPro" id="IPR038332">
    <property type="entry name" value="PPE_sf"/>
</dbReference>
<accession>A0ABX3SSR7</accession>
<proteinExistence type="inferred from homology"/>
<evidence type="ECO:0008006" key="7">
    <source>
        <dbReference type="Google" id="ProtNLM"/>
    </source>
</evidence>
<dbReference type="PANTHER" id="PTHR46766:SF1">
    <property type="entry name" value="GLUTAMINE-RICH PROTEIN 2"/>
    <property type="match status" value="1"/>
</dbReference>
<gene>
    <name evidence="5" type="ORF">BST29_12745</name>
</gene>
<dbReference type="Pfam" id="PF12484">
    <property type="entry name" value="PPE-SVP"/>
    <property type="match status" value="1"/>
</dbReference>
<evidence type="ECO:0000259" key="3">
    <source>
        <dbReference type="Pfam" id="PF00823"/>
    </source>
</evidence>
<dbReference type="EMBL" id="MVHV01000011">
    <property type="protein sequence ID" value="ORA82062.1"/>
    <property type="molecule type" value="Genomic_DNA"/>
</dbReference>
<evidence type="ECO:0000259" key="4">
    <source>
        <dbReference type="Pfam" id="PF12484"/>
    </source>
</evidence>
<feature type="domain" description="PPE" evidence="3">
    <location>
        <begin position="3"/>
        <end position="165"/>
    </location>
</feature>
<comment type="similarity">
    <text evidence="1">Belongs to the mycobacterial PPE family.</text>
</comment>
<sequence length="392" mass="39033">MLDFGALPPEINSARMYSGPGSGPMMAAASAWDALAAQLELYAAGYSSTLSELQGQTWSGEASIAMAAAGAPYVAWATTTAAQAEQAAGQARAAAAAFDAAFATTVPPPVVAANRIQLAILVATNFFGQNTPAIAATEADYAEMWAQDAAAMYGYAAASSAATALTPFPEPPRTTNASGQSAQASAVAQAAGTSTGQTHVTLPELTSVLSQQLQTLATGGSVNGSAADPAPADAFSSILTAFSNFDTLVVSPAQPFWSTTYAVFSTGQFGTGLRLSQLQAAKAAAKAATSEADALGSGVVRGGPVLASVGNAAPVGKLSVPQSWAAANPVASAADGPIPLSGTDFRAVPAANADPPTSALGGAPAAESRSMGSVVLRNGRRRFKMPRPAFGG</sequence>
<evidence type="ECO:0000313" key="6">
    <source>
        <dbReference type="Proteomes" id="UP000243140"/>
    </source>
</evidence>
<evidence type="ECO:0000256" key="2">
    <source>
        <dbReference type="SAM" id="MobiDB-lite"/>
    </source>
</evidence>
<protein>
    <recommendedName>
        <fullName evidence="7">PPE family protein</fullName>
    </recommendedName>
</protein>
<dbReference type="PANTHER" id="PTHR46766">
    <property type="entry name" value="GLUTAMINE-RICH PROTEIN 2"/>
    <property type="match status" value="1"/>
</dbReference>
<reference evidence="5 6" key="1">
    <citation type="submission" date="2017-02" db="EMBL/GenBank/DDBJ databases">
        <title>The new phylogeny of genus Mycobacterium.</title>
        <authorList>
            <person name="Tortoli E."/>
            <person name="Trovato A."/>
            <person name="Cirillo D.M."/>
        </authorList>
    </citation>
    <scope>NUCLEOTIDE SEQUENCE [LARGE SCALE GENOMIC DNA]</scope>
    <source>
        <strain evidence="5 6">IP1130001</strain>
    </source>
</reference>
<feature type="compositionally biased region" description="Low complexity" evidence="2">
    <location>
        <begin position="177"/>
        <end position="190"/>
    </location>
</feature>
<feature type="region of interest" description="Disordered" evidence="2">
    <location>
        <begin position="348"/>
        <end position="373"/>
    </location>
</feature>
<dbReference type="RefSeq" id="WP_071508640.1">
    <property type="nucleotide sequence ID" value="NZ_CP060015.1"/>
</dbReference>
<comment type="caution">
    <text evidence="5">The sequence shown here is derived from an EMBL/GenBank/DDBJ whole genome shotgun (WGS) entry which is preliminary data.</text>
</comment>
<evidence type="ECO:0000313" key="5">
    <source>
        <dbReference type="EMBL" id="ORA82062.1"/>
    </source>
</evidence>
<dbReference type="InterPro" id="IPR000030">
    <property type="entry name" value="PPE_dom"/>
</dbReference>
<dbReference type="Pfam" id="PF00823">
    <property type="entry name" value="PPE"/>
    <property type="match status" value="1"/>
</dbReference>
<dbReference type="SUPFAM" id="SSF140459">
    <property type="entry name" value="PE/PPE dimer-like"/>
    <property type="match status" value="1"/>
</dbReference>
<evidence type="ECO:0000256" key="1">
    <source>
        <dbReference type="ARBA" id="ARBA00010652"/>
    </source>
</evidence>
<name>A0ABX3SSR7_MYCMA</name>
<feature type="domain" description="PPE family C-terminal" evidence="4">
    <location>
        <begin position="307"/>
        <end position="388"/>
    </location>
</feature>
<dbReference type="InterPro" id="IPR022171">
    <property type="entry name" value="PPE_C"/>
</dbReference>
<keyword evidence="6" id="KW-1185">Reference proteome</keyword>
<feature type="region of interest" description="Disordered" evidence="2">
    <location>
        <begin position="166"/>
        <end position="190"/>
    </location>
</feature>
<organism evidence="5 6">
    <name type="scientific">Mycobacterium malmoense</name>
    <dbReference type="NCBI Taxonomy" id="1780"/>
    <lineage>
        <taxon>Bacteria</taxon>
        <taxon>Bacillati</taxon>
        <taxon>Actinomycetota</taxon>
        <taxon>Actinomycetes</taxon>
        <taxon>Mycobacteriales</taxon>
        <taxon>Mycobacteriaceae</taxon>
        <taxon>Mycobacterium</taxon>
    </lineage>
</organism>
<dbReference type="Proteomes" id="UP000243140">
    <property type="component" value="Unassembled WGS sequence"/>
</dbReference>
<dbReference type="Gene3D" id="1.20.1260.20">
    <property type="entry name" value="PPE superfamily"/>
    <property type="match status" value="1"/>
</dbReference>